<dbReference type="PANTHER" id="PTHR30055">
    <property type="entry name" value="HTH-TYPE TRANSCRIPTIONAL REGULATOR RUTR"/>
    <property type="match status" value="1"/>
</dbReference>
<keyword evidence="1 2" id="KW-0238">DNA-binding</keyword>
<feature type="DNA-binding region" description="H-T-H motif" evidence="2">
    <location>
        <begin position="33"/>
        <end position="52"/>
    </location>
</feature>
<organism evidence="4 5">
    <name type="scientific">Pseudonocardia eucalypti</name>
    <dbReference type="NCBI Taxonomy" id="648755"/>
    <lineage>
        <taxon>Bacteria</taxon>
        <taxon>Bacillati</taxon>
        <taxon>Actinomycetota</taxon>
        <taxon>Actinomycetes</taxon>
        <taxon>Pseudonocardiales</taxon>
        <taxon>Pseudonocardiaceae</taxon>
        <taxon>Pseudonocardia</taxon>
    </lineage>
</organism>
<dbReference type="Proteomes" id="UP001428817">
    <property type="component" value="Unassembled WGS sequence"/>
</dbReference>
<keyword evidence="5" id="KW-1185">Reference proteome</keyword>
<protein>
    <submittedName>
        <fullName evidence="4">TetR/AcrR family transcriptional regulator</fullName>
    </submittedName>
</protein>
<dbReference type="PROSITE" id="PS50977">
    <property type="entry name" value="HTH_TETR_2"/>
    <property type="match status" value="1"/>
</dbReference>
<gene>
    <name evidence="4" type="ORF">GCM10023321_14850</name>
</gene>
<dbReference type="InterPro" id="IPR050109">
    <property type="entry name" value="HTH-type_TetR-like_transc_reg"/>
</dbReference>
<name>A0ABP9PPJ3_9PSEU</name>
<dbReference type="EMBL" id="BAABJP010000005">
    <property type="protein sequence ID" value="GAA5150038.1"/>
    <property type="molecule type" value="Genomic_DNA"/>
</dbReference>
<dbReference type="Pfam" id="PF00440">
    <property type="entry name" value="TetR_N"/>
    <property type="match status" value="1"/>
</dbReference>
<sequence>MPRLSAERLAARRERILDAAWACFGRYGYAGATVRRLEQATGMSRGAIFHHFGDKEMLFLALVDREARRIAVMAGRRDAVGLMREMLADAGAGDGHGGLELWWEISHRLRTEDGFRTAWATHAEAVTGAITRRLEHQRGAGRVRSDVPVRALALYLQLICEGLVSQLADVPASDELHAVLDFVTDSLR</sequence>
<dbReference type="PRINTS" id="PR00455">
    <property type="entry name" value="HTHTETR"/>
</dbReference>
<comment type="caution">
    <text evidence="4">The sequence shown here is derived from an EMBL/GenBank/DDBJ whole genome shotgun (WGS) entry which is preliminary data.</text>
</comment>
<dbReference type="SUPFAM" id="SSF46689">
    <property type="entry name" value="Homeodomain-like"/>
    <property type="match status" value="1"/>
</dbReference>
<reference evidence="5" key="1">
    <citation type="journal article" date="2019" name="Int. J. Syst. Evol. Microbiol.">
        <title>The Global Catalogue of Microorganisms (GCM) 10K type strain sequencing project: providing services to taxonomists for standard genome sequencing and annotation.</title>
        <authorList>
            <consortium name="The Broad Institute Genomics Platform"/>
            <consortium name="The Broad Institute Genome Sequencing Center for Infectious Disease"/>
            <person name="Wu L."/>
            <person name="Ma J."/>
        </authorList>
    </citation>
    <scope>NUCLEOTIDE SEQUENCE [LARGE SCALE GENOMIC DNA]</scope>
    <source>
        <strain evidence="5">JCM 18303</strain>
    </source>
</reference>
<dbReference type="InterPro" id="IPR036271">
    <property type="entry name" value="Tet_transcr_reg_TetR-rel_C_sf"/>
</dbReference>
<dbReference type="InterPro" id="IPR001647">
    <property type="entry name" value="HTH_TetR"/>
</dbReference>
<accession>A0ABP9PPJ3</accession>
<evidence type="ECO:0000256" key="1">
    <source>
        <dbReference type="ARBA" id="ARBA00023125"/>
    </source>
</evidence>
<dbReference type="Gene3D" id="1.10.357.10">
    <property type="entry name" value="Tetracycline Repressor, domain 2"/>
    <property type="match status" value="1"/>
</dbReference>
<dbReference type="SUPFAM" id="SSF48498">
    <property type="entry name" value="Tetracyclin repressor-like, C-terminal domain"/>
    <property type="match status" value="1"/>
</dbReference>
<proteinExistence type="predicted"/>
<evidence type="ECO:0000313" key="5">
    <source>
        <dbReference type="Proteomes" id="UP001428817"/>
    </source>
</evidence>
<evidence type="ECO:0000256" key="2">
    <source>
        <dbReference type="PROSITE-ProRule" id="PRU00335"/>
    </source>
</evidence>
<dbReference type="InterPro" id="IPR009057">
    <property type="entry name" value="Homeodomain-like_sf"/>
</dbReference>
<dbReference type="PANTHER" id="PTHR30055:SF229">
    <property type="entry name" value="HTH-TYPE TRANSCRIPTIONAL REPRESSOR RV1474C"/>
    <property type="match status" value="1"/>
</dbReference>
<evidence type="ECO:0000259" key="3">
    <source>
        <dbReference type="PROSITE" id="PS50977"/>
    </source>
</evidence>
<evidence type="ECO:0000313" key="4">
    <source>
        <dbReference type="EMBL" id="GAA5150038.1"/>
    </source>
</evidence>
<feature type="domain" description="HTH tetR-type" evidence="3">
    <location>
        <begin position="10"/>
        <end position="70"/>
    </location>
</feature>